<proteinExistence type="predicted"/>
<dbReference type="PANTHER" id="PTHR43056:SF5">
    <property type="entry name" value="PEPTIDASE S9 PROLYL OLIGOPEPTIDASE CATALYTIC DOMAIN-CONTAINING PROTEIN"/>
    <property type="match status" value="1"/>
</dbReference>
<dbReference type="PANTHER" id="PTHR43056">
    <property type="entry name" value="PEPTIDASE S9 PROLYL OLIGOPEPTIDASE"/>
    <property type="match status" value="1"/>
</dbReference>
<dbReference type="Gene3D" id="3.40.50.1820">
    <property type="entry name" value="alpha/beta hydrolase"/>
    <property type="match status" value="1"/>
</dbReference>
<dbReference type="EMBL" id="FXWV01000013">
    <property type="protein sequence ID" value="SMR77173.1"/>
    <property type="molecule type" value="Genomic_DNA"/>
</dbReference>
<keyword evidence="2" id="KW-0378">Hydrolase</keyword>
<comment type="caution">
    <text evidence="2">The sequence shown here is derived from an EMBL/GenBank/DDBJ whole genome shotgun (WGS) entry which is preliminary data.</text>
</comment>
<gene>
    <name evidence="2" type="ORF">SAMN04487964_11330</name>
</gene>
<evidence type="ECO:0000313" key="2">
    <source>
        <dbReference type="EMBL" id="SMR77173.1"/>
    </source>
</evidence>
<dbReference type="SUPFAM" id="SSF53474">
    <property type="entry name" value="alpha/beta-Hydrolases"/>
    <property type="match status" value="1"/>
</dbReference>
<dbReference type="GO" id="GO:0004177">
    <property type="term" value="F:aminopeptidase activity"/>
    <property type="evidence" value="ECO:0007669"/>
    <property type="project" value="UniProtKB-KW"/>
</dbReference>
<dbReference type="InterPro" id="IPR011042">
    <property type="entry name" value="6-blade_b-propeller_TolB-like"/>
</dbReference>
<dbReference type="InterPro" id="IPR050585">
    <property type="entry name" value="Xaa-Pro_dipeptidyl-ppase/CocE"/>
</dbReference>
<reference evidence="2 3" key="1">
    <citation type="submission" date="2017-05" db="EMBL/GenBank/DDBJ databases">
        <authorList>
            <person name="Varghese N."/>
            <person name="Submissions S."/>
        </authorList>
    </citation>
    <scope>NUCLEOTIDE SEQUENCE [LARGE SCALE GENOMIC DNA]</scope>
    <source>
        <strain evidence="2 3">CGMCC 1.7287</strain>
    </source>
</reference>
<dbReference type="Gene3D" id="2.120.10.30">
    <property type="entry name" value="TolB, C-terminal domain"/>
    <property type="match status" value="1"/>
</dbReference>
<dbReference type="SUPFAM" id="SSF69322">
    <property type="entry name" value="Tricorn protease domain 2"/>
    <property type="match status" value="1"/>
</dbReference>
<protein>
    <submittedName>
        <fullName evidence="2">Dipeptidyl aminopeptidase/acylaminoacyl peptidase</fullName>
    </submittedName>
</protein>
<dbReference type="RefSeq" id="WP_239042241.1">
    <property type="nucleotide sequence ID" value="NZ_BAAAEY010000012.1"/>
</dbReference>
<accession>A0ABY1S2P8</accession>
<evidence type="ECO:0000259" key="1">
    <source>
        <dbReference type="Pfam" id="PF00326"/>
    </source>
</evidence>
<keyword evidence="2" id="KW-0645">Protease</keyword>
<dbReference type="InterPro" id="IPR001375">
    <property type="entry name" value="Peptidase_S9_cat"/>
</dbReference>
<name>A0ABY1S2P8_9GAMM</name>
<dbReference type="Pfam" id="PF00326">
    <property type="entry name" value="Peptidase_S9"/>
    <property type="match status" value="1"/>
</dbReference>
<keyword evidence="2" id="KW-0031">Aminopeptidase</keyword>
<keyword evidence="3" id="KW-1185">Reference proteome</keyword>
<feature type="domain" description="Peptidase S9 prolyl oligopeptidase catalytic" evidence="1">
    <location>
        <begin position="414"/>
        <end position="619"/>
    </location>
</feature>
<organism evidence="2 3">
    <name type="scientific">Marinobacterium sediminicola</name>
    <dbReference type="NCBI Taxonomy" id="518898"/>
    <lineage>
        <taxon>Bacteria</taxon>
        <taxon>Pseudomonadati</taxon>
        <taxon>Pseudomonadota</taxon>
        <taxon>Gammaproteobacteria</taxon>
        <taxon>Oceanospirillales</taxon>
        <taxon>Oceanospirillaceae</taxon>
        <taxon>Marinobacterium</taxon>
    </lineage>
</organism>
<dbReference type="InterPro" id="IPR029058">
    <property type="entry name" value="AB_hydrolase_fold"/>
</dbReference>
<dbReference type="Proteomes" id="UP001159257">
    <property type="component" value="Unassembled WGS sequence"/>
</dbReference>
<evidence type="ECO:0000313" key="3">
    <source>
        <dbReference type="Proteomes" id="UP001159257"/>
    </source>
</evidence>
<sequence>MYSPEAEHPLSADAAVAALHDYSTLRFYRGDVIGISFDAASGRNRLCRFAQANAVSLLPDSFSVRSRVHEYGGGAWCLVNDHACFINDSDQQVWLSPLDMSAQPEPLTRSKGNRFADLQYDAIRNRLIAVFEAHDSGEEAINSLVSIDLETGDVEVLVKGADFYSSPVIRPDGNQLAWIEWDHPSQPWRCTRLMLAQLDQQGRLIQPRQLSDKGDVAWAQPRFSPQGVLHVVGDRRGWWQIEMVTEQGIRPLAGVSPEHTEFTTAPWQFGLSTYAWDAEGHLLALGQSEGYSRLWRHEGDDWQPVELSLMPARLHALIADGKRLACVAEFSDRLSGILAIDSELTPDDPDQCELLRGGEMPHYTPSLPLSLSVPVAEFEVPFFLYRPVGAPSGQPLPLIIWTHGGPTAATAPVFKPAVQFWTQRGFMIADVNYRGSTGYGRDYRLQLAGKWGTSDVEDVEAVASDLIAQGLADSEAVFIRGNSAGGYTTLSALCRSELFRGGASLYGVSDPARLNELTHKFESRYLHWLIGNPETEPERYTACSPLEQAHHIGVPVIFFQGEQDRVVLPQQTEVMAERLRANGVRVETHYFADEAHGFRQPENQALVLERELAFYRSIIESR</sequence>